<dbReference type="RefSeq" id="XP_016584346.1">
    <property type="nucleotide sequence ID" value="XM_016727626.1"/>
</dbReference>
<dbReference type="GeneID" id="27662903"/>
<dbReference type="OrthoDB" id="5415512at2759"/>
<feature type="compositionally biased region" description="Low complexity" evidence="1">
    <location>
        <begin position="56"/>
        <end position="65"/>
    </location>
</feature>
<proteinExistence type="predicted"/>
<evidence type="ECO:0000313" key="3">
    <source>
        <dbReference type="Proteomes" id="UP000033710"/>
    </source>
</evidence>
<feature type="region of interest" description="Disordered" evidence="1">
    <location>
        <begin position="230"/>
        <end position="339"/>
    </location>
</feature>
<feature type="region of interest" description="Disordered" evidence="1">
    <location>
        <begin position="1"/>
        <end position="73"/>
    </location>
</feature>
<feature type="compositionally biased region" description="Basic and acidic residues" evidence="1">
    <location>
        <begin position="456"/>
        <end position="470"/>
    </location>
</feature>
<organism evidence="2 3">
    <name type="scientific">Sporothrix schenckii 1099-18</name>
    <dbReference type="NCBI Taxonomy" id="1397361"/>
    <lineage>
        <taxon>Eukaryota</taxon>
        <taxon>Fungi</taxon>
        <taxon>Dikarya</taxon>
        <taxon>Ascomycota</taxon>
        <taxon>Pezizomycotina</taxon>
        <taxon>Sordariomycetes</taxon>
        <taxon>Sordariomycetidae</taxon>
        <taxon>Ophiostomatales</taxon>
        <taxon>Ophiostomataceae</taxon>
        <taxon>Sporothrix</taxon>
    </lineage>
</organism>
<feature type="compositionally biased region" description="Low complexity" evidence="1">
    <location>
        <begin position="523"/>
        <end position="533"/>
    </location>
</feature>
<dbReference type="KEGG" id="ssck:SPSK_00676"/>
<feature type="compositionally biased region" description="Basic residues" evidence="1">
    <location>
        <begin position="316"/>
        <end position="339"/>
    </location>
</feature>
<feature type="region of interest" description="Disordered" evidence="1">
    <location>
        <begin position="447"/>
        <end position="598"/>
    </location>
</feature>
<feature type="compositionally biased region" description="Basic and acidic residues" evidence="1">
    <location>
        <begin position="1"/>
        <end position="18"/>
    </location>
</feature>
<comment type="caution">
    <text evidence="2">The sequence shown here is derived from an EMBL/GenBank/DDBJ whole genome shotgun (WGS) entry which is preliminary data.</text>
</comment>
<feature type="compositionally biased region" description="Low complexity" evidence="1">
    <location>
        <begin position="262"/>
        <end position="271"/>
    </location>
</feature>
<evidence type="ECO:0000313" key="2">
    <source>
        <dbReference type="EMBL" id="KJR81670.1"/>
    </source>
</evidence>
<dbReference type="AlphaFoldDB" id="A0A0F2LYU4"/>
<feature type="compositionally biased region" description="Acidic residues" evidence="1">
    <location>
        <begin position="865"/>
        <end position="883"/>
    </location>
</feature>
<protein>
    <submittedName>
        <fullName evidence="2">Uncharacterized protein</fullName>
    </submittedName>
</protein>
<feature type="region of interest" description="Disordered" evidence="1">
    <location>
        <begin position="743"/>
        <end position="775"/>
    </location>
</feature>
<feature type="compositionally biased region" description="Low complexity" evidence="1">
    <location>
        <begin position="752"/>
        <end position="764"/>
    </location>
</feature>
<feature type="compositionally biased region" description="Polar residues" evidence="1">
    <location>
        <begin position="237"/>
        <end position="253"/>
    </location>
</feature>
<feature type="compositionally biased region" description="Basic and acidic residues" evidence="1">
    <location>
        <begin position="586"/>
        <end position="596"/>
    </location>
</feature>
<feature type="region of interest" description="Disordered" evidence="1">
    <location>
        <begin position="807"/>
        <end position="883"/>
    </location>
</feature>
<reference evidence="2 3" key="2">
    <citation type="journal article" date="2015" name="Eukaryot. Cell">
        <title>Asexual propagation of a virulent clone complex in a human and feline outbreak of sporotrichosis.</title>
        <authorList>
            <person name="Teixeira Mde M."/>
            <person name="Rodrigues A.M."/>
            <person name="Tsui C.K."/>
            <person name="de Almeida L.G."/>
            <person name="Van Diepeningen A.D."/>
            <person name="van den Ende B.G."/>
            <person name="Fernandes G.F."/>
            <person name="Kano R."/>
            <person name="Hamelin R.C."/>
            <person name="Lopes-Bezerra L.M."/>
            <person name="Vasconcelos A.T."/>
            <person name="de Hoog S."/>
            <person name="de Camargo Z.P."/>
            <person name="Felipe M.S."/>
        </authorList>
    </citation>
    <scope>NUCLEOTIDE SEQUENCE [LARGE SCALE GENOMIC DNA]</scope>
    <source>
        <strain evidence="2 3">1099-18</strain>
    </source>
</reference>
<dbReference type="EMBL" id="AXCR01000011">
    <property type="protein sequence ID" value="KJR81670.1"/>
    <property type="molecule type" value="Genomic_DNA"/>
</dbReference>
<feature type="region of interest" description="Disordered" evidence="1">
    <location>
        <begin position="922"/>
        <end position="968"/>
    </location>
</feature>
<name>A0A0F2LYU4_SPOSC</name>
<reference evidence="2 3" key="1">
    <citation type="journal article" date="2014" name="BMC Genomics">
        <title>Comparative genomics of the major fungal agents of human and animal Sporotrichosis: Sporothrix schenckii and Sporothrix brasiliensis.</title>
        <authorList>
            <person name="Teixeira M.M."/>
            <person name="de Almeida L.G."/>
            <person name="Kubitschek-Barreira P."/>
            <person name="Alves F.L."/>
            <person name="Kioshima E.S."/>
            <person name="Abadio A.K."/>
            <person name="Fernandes L."/>
            <person name="Derengowski L.S."/>
            <person name="Ferreira K.S."/>
            <person name="Souza R.C."/>
            <person name="Ruiz J.C."/>
            <person name="de Andrade N.C."/>
            <person name="Paes H.C."/>
            <person name="Nicola A.M."/>
            <person name="Albuquerque P."/>
            <person name="Gerber A.L."/>
            <person name="Martins V.P."/>
            <person name="Peconick L.D."/>
            <person name="Neto A.V."/>
            <person name="Chaucanez C.B."/>
            <person name="Silva P.A."/>
            <person name="Cunha O.L."/>
            <person name="de Oliveira F.F."/>
            <person name="dos Santos T.C."/>
            <person name="Barros A.L."/>
            <person name="Soares M.A."/>
            <person name="de Oliveira L.M."/>
            <person name="Marini M.M."/>
            <person name="Villalobos-Duno H."/>
            <person name="Cunha M.M."/>
            <person name="de Hoog S."/>
            <person name="da Silveira J.F."/>
            <person name="Henrissat B."/>
            <person name="Nino-Vega G.A."/>
            <person name="Cisalpino P.S."/>
            <person name="Mora-Montes H.M."/>
            <person name="Almeida S.R."/>
            <person name="Stajich J.E."/>
            <person name="Lopes-Bezerra L.M."/>
            <person name="Vasconcelos A.T."/>
            <person name="Felipe M.S."/>
        </authorList>
    </citation>
    <scope>NUCLEOTIDE SEQUENCE [LARGE SCALE GENOMIC DNA]</scope>
    <source>
        <strain evidence="2 3">1099-18</strain>
    </source>
</reference>
<sequence length="1075" mass="119370">MPRIERSRHHDAVEDRSSRRLSSGRRPGIISPLVDEECARDRYYPPRSSSNMPTPSRRGSSSRDGSGSGHTYRASGMMMSLLGMRSRRERSSSDSSSTPHVPVVDDVFLKPSVPSYIRNNTGWENMPAPPYDSSAGVTTGPAHAGAPYALSNIPAQIYLLQPQQSLSTTPPVDSKENNPTFMDQAHVSTPPIPSLPQFVPPCYTYTPPSVYLWPQAGVSSPMMPMSMPAHSVVPPSGSTAASQNFSSQTSNRSGRTKRRPRSPLSSQSSSSFTDRGRRECGPVHRHSRRQSRDRSYDSSQTETRYRSRRSSTPSRSHCRRPSLKRSQRHRRSSSVHKKALAHHFCTGCGRIRSRKFHDSNPFRPGKKKLINYCLKCREVLDLCNDDRIVSADETEPLGRVKENGPEMQEIHEKKKSSHRAQAPHTVGSISFIMEEAIQSLPKPYAAHIANSSSSPKDSRHEHSHTQEPKAEPVSVEMAPSRESTKVPTKQPLKTASNSSLTKTRGYHPPTVESVLDSDDEKPSSYYRSSAARARYSKSEHEYVRADDCQTVKSSPSVPPPRSEVFETTPRGGDRMASDGNPSQHHVRFETQSRSETEANDLLAGSRITDDKTNFFASFPPAYRPAVIASRPIKSVRRCASDHVNFEQYRKRHTMAMENQEPHFMCTPHSHRCCDHLDSGADRSVFYRQTMPSPLAGRKTRDAFSSPLKPISHDMYGATPYSPLMPIPGSTRVPRTFSVHTVSPSMASEELYQPQPSQPQRSIPKSPAPFEDAPYGSCSNVGQGGWSTGYAGAEPSAGSCNLKTAHRAMSDATEELPSPRSSTLGVNYDEQNGDPISQLGEGIPPYNFDLFSEVGSRRSFQGKDDDGCETETADPFSDEAEEDGQFDDTGAAEFHYNSFENDPIVPDYNFDLFSDVTNRWSPPDAGYGEANESRHDRGWGSQTGGLCGKENETAPNSNHEISLVVRRRPPRRVRKPSTFEVEEYAGTDDDAASVASSRLGKPGTRSFVSTTQRLVDCEVISNPDDSHGAEARRARPPLRCRYVLSKRPSLEGIELTYAVPRSERFRQSTEFAYRVF</sequence>
<feature type="compositionally biased region" description="Polar residues" evidence="1">
    <location>
        <begin position="485"/>
        <end position="502"/>
    </location>
</feature>
<feature type="compositionally biased region" description="Basic and acidic residues" evidence="1">
    <location>
        <begin position="398"/>
        <end position="412"/>
    </location>
</feature>
<feature type="compositionally biased region" description="Basic and acidic residues" evidence="1">
    <location>
        <begin position="536"/>
        <end position="549"/>
    </location>
</feature>
<feature type="compositionally biased region" description="Low complexity" evidence="1">
    <location>
        <begin position="20"/>
        <end position="31"/>
    </location>
</feature>
<accession>A0A0F2LYU4</accession>
<dbReference type="Proteomes" id="UP000033710">
    <property type="component" value="Unassembled WGS sequence"/>
</dbReference>
<dbReference type="VEuPathDB" id="FungiDB:SPSK_00676"/>
<feature type="region of interest" description="Disordered" evidence="1">
    <location>
        <begin position="398"/>
        <end position="422"/>
    </location>
</feature>
<evidence type="ECO:0000256" key="1">
    <source>
        <dbReference type="SAM" id="MobiDB-lite"/>
    </source>
</evidence>
<gene>
    <name evidence="2" type="ORF">SPSK_00676</name>
</gene>